<protein>
    <recommendedName>
        <fullName evidence="4 11">Protoporphyrinogen oxidase</fullName>
        <ecNumber evidence="4 11">1.3.3.4</ecNumber>
    </recommendedName>
</protein>
<evidence type="ECO:0000256" key="11">
    <source>
        <dbReference type="RuleBase" id="RU367069"/>
    </source>
</evidence>
<keyword evidence="7 11" id="KW-0560">Oxidoreductase</keyword>
<keyword evidence="9 11" id="KW-0627">Porphyrin biosynthesis</keyword>
<comment type="caution">
    <text evidence="13">The sequence shown here is derived from an EMBL/GenBank/DDBJ whole genome shotgun (WGS) entry which is preliminary data.</text>
</comment>
<evidence type="ECO:0000256" key="9">
    <source>
        <dbReference type="ARBA" id="ARBA00023244"/>
    </source>
</evidence>
<dbReference type="Proteomes" id="UP001286313">
    <property type="component" value="Unassembled WGS sequence"/>
</dbReference>
<dbReference type="GO" id="GO:0005743">
    <property type="term" value="C:mitochondrial inner membrane"/>
    <property type="evidence" value="ECO:0007669"/>
    <property type="project" value="UniProtKB-SubCell"/>
</dbReference>
<evidence type="ECO:0000259" key="12">
    <source>
        <dbReference type="Pfam" id="PF01593"/>
    </source>
</evidence>
<name>A0AAE1G487_PETCI</name>
<dbReference type="InterPro" id="IPR004572">
    <property type="entry name" value="Protoporphyrinogen_oxidase"/>
</dbReference>
<dbReference type="EMBL" id="JAWQEG010000763">
    <property type="protein sequence ID" value="KAK3885825.1"/>
    <property type="molecule type" value="Genomic_DNA"/>
</dbReference>
<evidence type="ECO:0000256" key="5">
    <source>
        <dbReference type="ARBA" id="ARBA00022630"/>
    </source>
</evidence>
<dbReference type="PANTHER" id="PTHR42923">
    <property type="entry name" value="PROTOPORPHYRINOGEN OXIDASE"/>
    <property type="match status" value="1"/>
</dbReference>
<evidence type="ECO:0000256" key="2">
    <source>
        <dbReference type="ARBA" id="ARBA00005073"/>
    </source>
</evidence>
<keyword evidence="8 11" id="KW-0350">Heme biosynthesis</keyword>
<comment type="subcellular location">
    <subcellularLocation>
        <location evidence="11">Mitochondrion inner membrane</location>
    </subcellularLocation>
</comment>
<evidence type="ECO:0000256" key="3">
    <source>
        <dbReference type="ARBA" id="ARBA00010551"/>
    </source>
</evidence>
<evidence type="ECO:0000256" key="4">
    <source>
        <dbReference type="ARBA" id="ARBA00012867"/>
    </source>
</evidence>
<comment type="cofactor">
    <cofactor evidence="11">
        <name>FAD</name>
        <dbReference type="ChEBI" id="CHEBI:57692"/>
    </cofactor>
    <text evidence="11">Binds 1 FAD per subunit.</text>
</comment>
<evidence type="ECO:0000256" key="10">
    <source>
        <dbReference type="ARBA" id="ARBA00047554"/>
    </source>
</evidence>
<dbReference type="SUPFAM" id="SSF54373">
    <property type="entry name" value="FAD-linked reductases, C-terminal domain"/>
    <property type="match status" value="1"/>
</dbReference>
<reference evidence="13" key="1">
    <citation type="submission" date="2023-10" db="EMBL/GenBank/DDBJ databases">
        <title>Genome assemblies of two species of porcelain crab, Petrolisthes cinctipes and Petrolisthes manimaculis (Anomura: Porcellanidae).</title>
        <authorList>
            <person name="Angst P."/>
        </authorList>
    </citation>
    <scope>NUCLEOTIDE SEQUENCE</scope>
    <source>
        <strain evidence="13">PB745_01</strain>
        <tissue evidence="13">Gill</tissue>
    </source>
</reference>
<sequence>MCKHSSIGFQFTSPVTELKVMTVAVLGGGVSGLAAAHYLCGRVGRVVVLEGSERLGGWIETTSHSDGVVFEHGPRTLRVAGNAGGNTLALAESLGLTDRVVSVPYSHPSARNRMILVGGKLHKLPNSLKTAFTKTSPFSRPLALSALTDLKAKPVLNTDESLFSFVRRRFGLEVAKYAIDPLARGVFAGNARDLSVTSLAKRLHVVEQKHGSVLKGLIKDRKNAEKPNLDLAKSELVQRARKERWSVWSLEGGLENLVRTLEKRNREDGVEIRTNTKVKGVIQSGGRLVVQTDSEELEVDHIISCLPANCLSSVISQTNLDVSRLLASIPFVTVGVVNLEYAGHLVNEPAFGYLVPSSEPNRVLGVIFDTCTFPQGNRTILTIMMGGYWFKSWFGDSPSEQTILDTAVNEVRQTLGINQEPDRFIVKILRDCIPQYVVGHSENVTNARRLLKDLRLPLSLAGNSYDGAGINDAIISAKKAAQELL</sequence>
<evidence type="ECO:0000256" key="8">
    <source>
        <dbReference type="ARBA" id="ARBA00023133"/>
    </source>
</evidence>
<evidence type="ECO:0000256" key="7">
    <source>
        <dbReference type="ARBA" id="ARBA00023002"/>
    </source>
</evidence>
<evidence type="ECO:0000313" key="14">
    <source>
        <dbReference type="Proteomes" id="UP001286313"/>
    </source>
</evidence>
<dbReference type="GO" id="GO:0006782">
    <property type="term" value="P:protoporphyrinogen IX biosynthetic process"/>
    <property type="evidence" value="ECO:0007669"/>
    <property type="project" value="UniProtKB-UniRule"/>
</dbReference>
<dbReference type="NCBIfam" id="TIGR00562">
    <property type="entry name" value="proto_IX_ox"/>
    <property type="match status" value="1"/>
</dbReference>
<comment type="catalytic activity">
    <reaction evidence="10 11">
        <text>protoporphyrinogen IX + 3 O2 = protoporphyrin IX + 3 H2O2</text>
        <dbReference type="Rhea" id="RHEA:25576"/>
        <dbReference type="ChEBI" id="CHEBI:15379"/>
        <dbReference type="ChEBI" id="CHEBI:16240"/>
        <dbReference type="ChEBI" id="CHEBI:57306"/>
        <dbReference type="ChEBI" id="CHEBI:57307"/>
        <dbReference type="EC" id="1.3.3.4"/>
    </reaction>
</comment>
<dbReference type="SUPFAM" id="SSF51905">
    <property type="entry name" value="FAD/NAD(P)-binding domain"/>
    <property type="match status" value="1"/>
</dbReference>
<keyword evidence="5 11" id="KW-0285">Flavoprotein</keyword>
<comment type="function">
    <text evidence="1 11">Catalyzes the 6-electron oxidation of protoporphyrinogen-IX to form protoporphyrin-IX.</text>
</comment>
<dbReference type="InterPro" id="IPR002937">
    <property type="entry name" value="Amino_oxidase"/>
</dbReference>
<dbReference type="Pfam" id="PF01593">
    <property type="entry name" value="Amino_oxidase"/>
    <property type="match status" value="1"/>
</dbReference>
<feature type="domain" description="Amine oxidase" evidence="12">
    <location>
        <begin position="30"/>
        <end position="485"/>
    </location>
</feature>
<dbReference type="InterPro" id="IPR050464">
    <property type="entry name" value="Zeta_carotene_desat/Oxidored"/>
</dbReference>
<gene>
    <name evidence="13" type="ORF">Pcinc_009988</name>
</gene>
<dbReference type="PANTHER" id="PTHR42923:SF3">
    <property type="entry name" value="PROTOPORPHYRINOGEN OXIDASE"/>
    <property type="match status" value="1"/>
</dbReference>
<dbReference type="AlphaFoldDB" id="A0AAE1G487"/>
<proteinExistence type="inferred from homology"/>
<keyword evidence="14" id="KW-1185">Reference proteome</keyword>
<dbReference type="InterPro" id="IPR036188">
    <property type="entry name" value="FAD/NAD-bd_sf"/>
</dbReference>
<accession>A0AAE1G487</accession>
<organism evidence="13 14">
    <name type="scientific">Petrolisthes cinctipes</name>
    <name type="common">Flat porcelain crab</name>
    <dbReference type="NCBI Taxonomy" id="88211"/>
    <lineage>
        <taxon>Eukaryota</taxon>
        <taxon>Metazoa</taxon>
        <taxon>Ecdysozoa</taxon>
        <taxon>Arthropoda</taxon>
        <taxon>Crustacea</taxon>
        <taxon>Multicrustacea</taxon>
        <taxon>Malacostraca</taxon>
        <taxon>Eumalacostraca</taxon>
        <taxon>Eucarida</taxon>
        <taxon>Decapoda</taxon>
        <taxon>Pleocyemata</taxon>
        <taxon>Anomura</taxon>
        <taxon>Galatheoidea</taxon>
        <taxon>Porcellanidae</taxon>
        <taxon>Petrolisthes</taxon>
    </lineage>
</organism>
<comment type="similarity">
    <text evidence="3 11">Belongs to the protoporphyrinogen/coproporphyrinogen oxidase family. Protoporphyrinogen oxidase subfamily.</text>
</comment>
<comment type="pathway">
    <text evidence="2 11">Porphyrin-containing compound metabolism; protoporphyrin-IX biosynthesis; protoporphyrin-IX from protoporphyrinogen-IX: step 1/1.</text>
</comment>
<evidence type="ECO:0000256" key="6">
    <source>
        <dbReference type="ARBA" id="ARBA00022827"/>
    </source>
</evidence>
<dbReference type="GO" id="GO:0004729">
    <property type="term" value="F:oxygen-dependent protoporphyrinogen oxidase activity"/>
    <property type="evidence" value="ECO:0007669"/>
    <property type="project" value="UniProtKB-UniRule"/>
</dbReference>
<evidence type="ECO:0000256" key="1">
    <source>
        <dbReference type="ARBA" id="ARBA00002600"/>
    </source>
</evidence>
<dbReference type="Gene3D" id="3.50.50.60">
    <property type="entry name" value="FAD/NAD(P)-binding domain"/>
    <property type="match status" value="1"/>
</dbReference>
<keyword evidence="6 11" id="KW-0274">FAD</keyword>
<evidence type="ECO:0000313" key="13">
    <source>
        <dbReference type="EMBL" id="KAK3885825.1"/>
    </source>
</evidence>
<dbReference type="EC" id="1.3.3.4" evidence="4 11"/>